<evidence type="ECO:0000256" key="1">
    <source>
        <dbReference type="SAM" id="MobiDB-lite"/>
    </source>
</evidence>
<proteinExistence type="predicted"/>
<evidence type="ECO:0000313" key="3">
    <source>
        <dbReference type="Proteomes" id="UP000298652"/>
    </source>
</evidence>
<reference evidence="2" key="1">
    <citation type="submission" date="2019-03" db="EMBL/GenBank/DDBJ databases">
        <title>WGS assembly of Setaria viridis.</title>
        <authorList>
            <person name="Huang P."/>
            <person name="Jenkins J."/>
            <person name="Grimwood J."/>
            <person name="Barry K."/>
            <person name="Healey A."/>
            <person name="Mamidi S."/>
            <person name="Sreedasyam A."/>
            <person name="Shu S."/>
            <person name="Feldman M."/>
            <person name="Wu J."/>
            <person name="Yu Y."/>
            <person name="Chen C."/>
            <person name="Johnson J."/>
            <person name="Rokhsar D."/>
            <person name="Baxter I."/>
            <person name="Schmutz J."/>
            <person name="Brutnell T."/>
            <person name="Kellogg E."/>
        </authorList>
    </citation>
    <scope>NUCLEOTIDE SEQUENCE [LARGE SCALE GENOMIC DNA]</scope>
</reference>
<name>A0A4V6DFY0_SETVI</name>
<evidence type="ECO:0000313" key="2">
    <source>
        <dbReference type="EMBL" id="TKW42246.1"/>
    </source>
</evidence>
<dbReference type="AlphaFoldDB" id="A0A4V6DFY0"/>
<accession>A0A4V6DFY0</accession>
<dbReference type="Gramene" id="TKW42246">
    <property type="protein sequence ID" value="TKW42246"/>
    <property type="gene ID" value="SEVIR_1G371450v2"/>
</dbReference>
<feature type="region of interest" description="Disordered" evidence="1">
    <location>
        <begin position="154"/>
        <end position="179"/>
    </location>
</feature>
<sequence length="179" mass="19353">MGASRDLPRPHLRPPNSLSSSALPLPLLTFSSPLALITFRSVCVRHCDLASPHPCQPKLPFASYSPSPSPLLARYLPLLVAPLLSTLLQSTRRLATISLVPPHCSPVGPSLSLPTGGAPAAIVCLTRRTCSRRPSLPDVPGRPTAGIRRWLTATRGRRLRRGSSARPRRGETRIRRGES</sequence>
<gene>
    <name evidence="2" type="ORF">SEVIR_1G371450v2</name>
</gene>
<protein>
    <submittedName>
        <fullName evidence="2">Uncharacterized protein</fullName>
    </submittedName>
</protein>
<dbReference type="EMBL" id="CM016552">
    <property type="protein sequence ID" value="TKW42246.1"/>
    <property type="molecule type" value="Genomic_DNA"/>
</dbReference>
<feature type="compositionally biased region" description="Basic residues" evidence="1">
    <location>
        <begin position="155"/>
        <end position="167"/>
    </location>
</feature>
<feature type="compositionally biased region" description="Basic and acidic residues" evidence="1">
    <location>
        <begin position="168"/>
        <end position="179"/>
    </location>
</feature>
<keyword evidence="3" id="KW-1185">Reference proteome</keyword>
<dbReference type="Proteomes" id="UP000298652">
    <property type="component" value="Chromosome 1"/>
</dbReference>
<organism evidence="2 3">
    <name type="scientific">Setaria viridis</name>
    <name type="common">Green bristlegrass</name>
    <name type="synonym">Setaria italica subsp. viridis</name>
    <dbReference type="NCBI Taxonomy" id="4556"/>
    <lineage>
        <taxon>Eukaryota</taxon>
        <taxon>Viridiplantae</taxon>
        <taxon>Streptophyta</taxon>
        <taxon>Embryophyta</taxon>
        <taxon>Tracheophyta</taxon>
        <taxon>Spermatophyta</taxon>
        <taxon>Magnoliopsida</taxon>
        <taxon>Liliopsida</taxon>
        <taxon>Poales</taxon>
        <taxon>Poaceae</taxon>
        <taxon>PACMAD clade</taxon>
        <taxon>Panicoideae</taxon>
        <taxon>Panicodae</taxon>
        <taxon>Paniceae</taxon>
        <taxon>Cenchrinae</taxon>
        <taxon>Setaria</taxon>
    </lineage>
</organism>